<dbReference type="Proteomes" id="UP001140949">
    <property type="component" value="Unassembled WGS sequence"/>
</dbReference>
<reference evidence="2" key="1">
    <citation type="journal article" date="2023" name="GigaByte">
        <title>Genome assembly of the bearded iris, Iris pallida Lam.</title>
        <authorList>
            <person name="Bruccoleri R.E."/>
            <person name="Oakeley E.J."/>
            <person name="Faust A.M.E."/>
            <person name="Altorfer M."/>
            <person name="Dessus-Babus S."/>
            <person name="Burckhardt D."/>
            <person name="Oertli M."/>
            <person name="Naumann U."/>
            <person name="Petersen F."/>
            <person name="Wong J."/>
        </authorList>
    </citation>
    <scope>NUCLEOTIDE SEQUENCE</scope>
    <source>
        <strain evidence="2">GSM-AAB239-AS_SAM_17_03QT</strain>
    </source>
</reference>
<dbReference type="EMBL" id="JANAVB010007600">
    <property type="protein sequence ID" value="KAJ6842392.1"/>
    <property type="molecule type" value="Genomic_DNA"/>
</dbReference>
<comment type="caution">
    <text evidence="2">The sequence shown here is derived from an EMBL/GenBank/DDBJ whole genome shotgun (WGS) entry which is preliminary data.</text>
</comment>
<name>A0AAX6HNK8_IRIPA</name>
<feature type="region of interest" description="Disordered" evidence="1">
    <location>
        <begin position="1"/>
        <end position="50"/>
    </location>
</feature>
<keyword evidence="3" id="KW-1185">Reference proteome</keyword>
<feature type="compositionally biased region" description="Basic and acidic residues" evidence="1">
    <location>
        <begin position="20"/>
        <end position="30"/>
    </location>
</feature>
<evidence type="ECO:0000256" key="1">
    <source>
        <dbReference type="SAM" id="MobiDB-lite"/>
    </source>
</evidence>
<gene>
    <name evidence="2" type="ORF">M6B38_301085</name>
</gene>
<dbReference type="AlphaFoldDB" id="A0AAX6HNK8"/>
<accession>A0AAX6HNK8</accession>
<organism evidence="2 3">
    <name type="scientific">Iris pallida</name>
    <name type="common">Sweet iris</name>
    <dbReference type="NCBI Taxonomy" id="29817"/>
    <lineage>
        <taxon>Eukaryota</taxon>
        <taxon>Viridiplantae</taxon>
        <taxon>Streptophyta</taxon>
        <taxon>Embryophyta</taxon>
        <taxon>Tracheophyta</taxon>
        <taxon>Spermatophyta</taxon>
        <taxon>Magnoliopsida</taxon>
        <taxon>Liliopsida</taxon>
        <taxon>Asparagales</taxon>
        <taxon>Iridaceae</taxon>
        <taxon>Iridoideae</taxon>
        <taxon>Irideae</taxon>
        <taxon>Iris</taxon>
    </lineage>
</organism>
<reference evidence="2" key="2">
    <citation type="submission" date="2023-04" db="EMBL/GenBank/DDBJ databases">
        <authorList>
            <person name="Bruccoleri R.E."/>
            <person name="Oakeley E.J."/>
            <person name="Faust A.-M."/>
            <person name="Dessus-Babus S."/>
            <person name="Altorfer M."/>
            <person name="Burckhardt D."/>
            <person name="Oertli M."/>
            <person name="Naumann U."/>
            <person name="Petersen F."/>
            <person name="Wong J."/>
        </authorList>
    </citation>
    <scope>NUCLEOTIDE SEQUENCE</scope>
    <source>
        <strain evidence="2">GSM-AAB239-AS_SAM_17_03QT</strain>
        <tissue evidence="2">Leaf</tissue>
    </source>
</reference>
<feature type="compositionally biased region" description="Basic and acidic residues" evidence="1">
    <location>
        <begin position="1"/>
        <end position="10"/>
    </location>
</feature>
<sequence length="50" mass="5643">MPRGCAELERVTQTPSKRSVLKEPHTRTKENGSGPKVMRFPSLARQSRCC</sequence>
<evidence type="ECO:0000313" key="2">
    <source>
        <dbReference type="EMBL" id="KAJ6842392.1"/>
    </source>
</evidence>
<evidence type="ECO:0000313" key="3">
    <source>
        <dbReference type="Proteomes" id="UP001140949"/>
    </source>
</evidence>
<protein>
    <submittedName>
        <fullName evidence="2">Uncharacterized protein</fullName>
    </submittedName>
</protein>
<proteinExistence type="predicted"/>